<feature type="chain" id="PRO_5001512021" description="Collagen-like protein" evidence="2">
    <location>
        <begin position="26"/>
        <end position="193"/>
    </location>
</feature>
<dbReference type="PROSITE" id="PS51257">
    <property type="entry name" value="PROKAR_LIPOPROTEIN"/>
    <property type="match status" value="1"/>
</dbReference>
<sequence length="193" mass="20714">MKAMTSIVRGIIMLFLSVIIFSCSDGEDGAIGPAGQNGIDGINGQDGQDGTDGQPGTANVIYSDWIPTGFENFINNSNADFTINAPDMTDAIIESGAILVYGKNIGNLNDEDTYAIPVVLTNTHFFTAEAAGQLELRIRSLDGDIIGDPFFEEYRYILIPGGIPVNQSVGTKSAKDYATMSYREAISLFNIPE</sequence>
<dbReference type="AlphaFoldDB" id="A0A023BYG3"/>
<evidence type="ECO:0000313" key="4">
    <source>
        <dbReference type="Proteomes" id="UP000023541"/>
    </source>
</evidence>
<dbReference type="eggNOG" id="ENOG5033B0P">
    <property type="taxonomic scope" value="Bacteria"/>
</dbReference>
<name>A0A023BYG3_9FLAO</name>
<feature type="signal peptide" evidence="2">
    <location>
        <begin position="1"/>
        <end position="25"/>
    </location>
</feature>
<accession>A0A023BYG3</accession>
<proteinExistence type="predicted"/>
<dbReference type="EMBL" id="AQRA01000002">
    <property type="protein sequence ID" value="EZH75096.1"/>
    <property type="molecule type" value="Genomic_DNA"/>
</dbReference>
<keyword evidence="2" id="KW-0732">Signal</keyword>
<evidence type="ECO:0000256" key="1">
    <source>
        <dbReference type="SAM" id="MobiDB-lite"/>
    </source>
</evidence>
<dbReference type="Gene3D" id="1.20.5.320">
    <property type="entry name" value="6-Phosphogluconate Dehydrogenase, domain 3"/>
    <property type="match status" value="1"/>
</dbReference>
<reference evidence="3 4" key="1">
    <citation type="submission" date="2014-04" db="EMBL/GenBank/DDBJ databases">
        <title>Aquimarina sp. 22II-S11-z7 Genome Sequencing.</title>
        <authorList>
            <person name="Lai Q."/>
        </authorList>
    </citation>
    <scope>NUCLEOTIDE SEQUENCE [LARGE SCALE GENOMIC DNA]</scope>
    <source>
        <strain evidence="3 4">22II-S11-z7</strain>
    </source>
</reference>
<dbReference type="Proteomes" id="UP000023541">
    <property type="component" value="Unassembled WGS sequence"/>
</dbReference>
<organism evidence="3 4">
    <name type="scientific">Aquimarina atlantica</name>
    <dbReference type="NCBI Taxonomy" id="1317122"/>
    <lineage>
        <taxon>Bacteria</taxon>
        <taxon>Pseudomonadati</taxon>
        <taxon>Bacteroidota</taxon>
        <taxon>Flavobacteriia</taxon>
        <taxon>Flavobacteriales</taxon>
        <taxon>Flavobacteriaceae</taxon>
        <taxon>Aquimarina</taxon>
    </lineage>
</organism>
<protein>
    <recommendedName>
        <fullName evidence="5">Collagen-like protein</fullName>
    </recommendedName>
</protein>
<evidence type="ECO:0000313" key="3">
    <source>
        <dbReference type="EMBL" id="EZH75096.1"/>
    </source>
</evidence>
<evidence type="ECO:0000256" key="2">
    <source>
        <dbReference type="SAM" id="SignalP"/>
    </source>
</evidence>
<feature type="region of interest" description="Disordered" evidence="1">
    <location>
        <begin position="32"/>
        <end position="54"/>
    </location>
</feature>
<gene>
    <name evidence="3" type="ORF">ATO12_10240</name>
</gene>
<dbReference type="STRING" id="1317122.ATO12_10240"/>
<feature type="compositionally biased region" description="Low complexity" evidence="1">
    <location>
        <begin position="36"/>
        <end position="54"/>
    </location>
</feature>
<keyword evidence="4" id="KW-1185">Reference proteome</keyword>
<evidence type="ECO:0008006" key="5">
    <source>
        <dbReference type="Google" id="ProtNLM"/>
    </source>
</evidence>
<comment type="caution">
    <text evidence="3">The sequence shown here is derived from an EMBL/GenBank/DDBJ whole genome shotgun (WGS) entry which is preliminary data.</text>
</comment>